<organism evidence="1">
    <name type="scientific">uncultured Solirubrobacterales bacterium</name>
    <dbReference type="NCBI Taxonomy" id="768556"/>
    <lineage>
        <taxon>Bacteria</taxon>
        <taxon>Bacillati</taxon>
        <taxon>Actinomycetota</taxon>
        <taxon>Thermoleophilia</taxon>
        <taxon>Solirubrobacterales</taxon>
        <taxon>environmental samples</taxon>
    </lineage>
</organism>
<evidence type="ECO:0000313" key="1">
    <source>
        <dbReference type="EMBL" id="CAA9504600.1"/>
    </source>
</evidence>
<name>A0A6J4ST63_9ACTN</name>
<gene>
    <name evidence="1" type="ORF">AVDCRST_MAG17-1603</name>
</gene>
<proteinExistence type="predicted"/>
<sequence length="42" mass="4386">MERGCPLGQGFLFGRLGRPLISCWPSARPAAGAGSSPTLTIR</sequence>
<dbReference type="AlphaFoldDB" id="A0A6J4ST63"/>
<dbReference type="EMBL" id="CADCVV010000116">
    <property type="protein sequence ID" value="CAA9504600.1"/>
    <property type="molecule type" value="Genomic_DNA"/>
</dbReference>
<protein>
    <submittedName>
        <fullName evidence="1">Uncharacterized protein</fullName>
    </submittedName>
</protein>
<accession>A0A6J4ST63</accession>
<reference evidence="1" key="1">
    <citation type="submission" date="2020-02" db="EMBL/GenBank/DDBJ databases">
        <authorList>
            <person name="Meier V. D."/>
        </authorList>
    </citation>
    <scope>NUCLEOTIDE SEQUENCE</scope>
    <source>
        <strain evidence="1">AVDCRST_MAG17</strain>
    </source>
</reference>